<feature type="region of interest" description="Disordered" evidence="9">
    <location>
        <begin position="1"/>
        <end position="34"/>
    </location>
</feature>
<dbReference type="InParanoid" id="G0NYC4"/>
<dbReference type="GO" id="GO:0045165">
    <property type="term" value="P:cell fate commitment"/>
    <property type="evidence" value="ECO:0007669"/>
    <property type="project" value="TreeGrafter"/>
</dbReference>
<dbReference type="HOGENOM" id="CLU_685583_0_0_1"/>
<name>G0NYC4_CAEBE</name>
<proteinExistence type="predicted"/>
<feature type="compositionally biased region" description="Low complexity" evidence="9">
    <location>
        <begin position="80"/>
        <end position="90"/>
    </location>
</feature>
<dbReference type="PROSITE" id="PS50114">
    <property type="entry name" value="GATA_ZN_FINGER_2"/>
    <property type="match status" value="1"/>
</dbReference>
<evidence type="ECO:0000313" key="12">
    <source>
        <dbReference type="Proteomes" id="UP000008068"/>
    </source>
</evidence>
<evidence type="ECO:0000256" key="5">
    <source>
        <dbReference type="ARBA" id="ARBA00023015"/>
    </source>
</evidence>
<feature type="domain" description="GATA-type" evidence="10">
    <location>
        <begin position="291"/>
        <end position="344"/>
    </location>
</feature>
<feature type="region of interest" description="Disordered" evidence="9">
    <location>
        <begin position="77"/>
        <end position="138"/>
    </location>
</feature>
<dbReference type="GO" id="GO:0008270">
    <property type="term" value="F:zinc ion binding"/>
    <property type="evidence" value="ECO:0007669"/>
    <property type="project" value="UniProtKB-KW"/>
</dbReference>
<evidence type="ECO:0000256" key="7">
    <source>
        <dbReference type="ARBA" id="ARBA00023242"/>
    </source>
</evidence>
<keyword evidence="12" id="KW-1185">Reference proteome</keyword>
<feature type="region of interest" description="Disordered" evidence="9">
    <location>
        <begin position="164"/>
        <end position="201"/>
    </location>
</feature>
<dbReference type="PANTHER" id="PTHR10071:SF155">
    <property type="entry name" value="TRANSCRIPTION FACTOR EGL-18-RELATED"/>
    <property type="match status" value="1"/>
</dbReference>
<accession>G0NYC4</accession>
<evidence type="ECO:0000256" key="6">
    <source>
        <dbReference type="ARBA" id="ARBA00023163"/>
    </source>
</evidence>
<evidence type="ECO:0000256" key="8">
    <source>
        <dbReference type="PROSITE-ProRule" id="PRU00094"/>
    </source>
</evidence>
<dbReference type="SMART" id="SM00401">
    <property type="entry name" value="ZnF_GATA"/>
    <property type="match status" value="1"/>
</dbReference>
<evidence type="ECO:0000256" key="9">
    <source>
        <dbReference type="SAM" id="MobiDB-lite"/>
    </source>
</evidence>
<dbReference type="InterPro" id="IPR039355">
    <property type="entry name" value="Transcription_factor_GATA"/>
</dbReference>
<dbReference type="Pfam" id="PF00320">
    <property type="entry name" value="GATA"/>
    <property type="match status" value="1"/>
</dbReference>
<keyword evidence="6" id="KW-0804">Transcription</keyword>
<evidence type="ECO:0000256" key="2">
    <source>
        <dbReference type="ARBA" id="ARBA00022723"/>
    </source>
</evidence>
<dbReference type="GO" id="GO:0045944">
    <property type="term" value="P:positive regulation of transcription by RNA polymerase II"/>
    <property type="evidence" value="ECO:0007669"/>
    <property type="project" value="TreeGrafter"/>
</dbReference>
<evidence type="ECO:0000259" key="10">
    <source>
        <dbReference type="PROSITE" id="PS50114"/>
    </source>
</evidence>
<organism evidence="12">
    <name type="scientific">Caenorhabditis brenneri</name>
    <name type="common">Nematode worm</name>
    <dbReference type="NCBI Taxonomy" id="135651"/>
    <lineage>
        <taxon>Eukaryota</taxon>
        <taxon>Metazoa</taxon>
        <taxon>Ecdysozoa</taxon>
        <taxon>Nematoda</taxon>
        <taxon>Chromadorea</taxon>
        <taxon>Rhabditida</taxon>
        <taxon>Rhabditina</taxon>
        <taxon>Rhabditomorpha</taxon>
        <taxon>Rhabditoidea</taxon>
        <taxon>Rhabditidae</taxon>
        <taxon>Peloderinae</taxon>
        <taxon>Caenorhabditis</taxon>
    </lineage>
</organism>
<dbReference type="GO" id="GO:0000981">
    <property type="term" value="F:DNA-binding transcription factor activity, RNA polymerase II-specific"/>
    <property type="evidence" value="ECO:0007669"/>
    <property type="project" value="TreeGrafter"/>
</dbReference>
<dbReference type="CDD" id="cd00202">
    <property type="entry name" value="ZnF_GATA"/>
    <property type="match status" value="1"/>
</dbReference>
<dbReference type="InterPro" id="IPR000679">
    <property type="entry name" value="Znf_GATA"/>
</dbReference>
<comment type="subcellular location">
    <subcellularLocation>
        <location evidence="1">Nucleus</location>
    </subcellularLocation>
</comment>
<keyword evidence="4" id="KW-0862">Zinc</keyword>
<dbReference type="GO" id="GO:0000978">
    <property type="term" value="F:RNA polymerase II cis-regulatory region sequence-specific DNA binding"/>
    <property type="evidence" value="ECO:0007669"/>
    <property type="project" value="TreeGrafter"/>
</dbReference>
<feature type="compositionally biased region" description="Basic and acidic residues" evidence="9">
    <location>
        <begin position="10"/>
        <end position="34"/>
    </location>
</feature>
<evidence type="ECO:0000256" key="3">
    <source>
        <dbReference type="ARBA" id="ARBA00022771"/>
    </source>
</evidence>
<evidence type="ECO:0000256" key="4">
    <source>
        <dbReference type="ARBA" id="ARBA00022833"/>
    </source>
</evidence>
<dbReference type="OrthoDB" id="515401at2759"/>
<dbReference type="AlphaFoldDB" id="G0NYC4"/>
<dbReference type="EMBL" id="GL379980">
    <property type="protein sequence ID" value="EGT40042.1"/>
    <property type="molecule type" value="Genomic_DNA"/>
</dbReference>
<keyword evidence="7" id="KW-0539">Nucleus</keyword>
<gene>
    <name evidence="11" type="ORF">CAEBREN_10937</name>
</gene>
<keyword evidence="2" id="KW-0479">Metal-binding</keyword>
<dbReference type="eggNOG" id="KOG1601">
    <property type="taxonomic scope" value="Eukaryota"/>
</dbReference>
<evidence type="ECO:0000256" key="1">
    <source>
        <dbReference type="ARBA" id="ARBA00004123"/>
    </source>
</evidence>
<dbReference type="OMA" id="PCGLYYR"/>
<feature type="compositionally biased region" description="Low complexity" evidence="9">
    <location>
        <begin position="164"/>
        <end position="182"/>
    </location>
</feature>
<dbReference type="SUPFAM" id="SSF57716">
    <property type="entry name" value="Glucocorticoid receptor-like (DNA-binding domain)"/>
    <property type="match status" value="1"/>
</dbReference>
<dbReference type="InterPro" id="IPR013088">
    <property type="entry name" value="Znf_NHR/GATA"/>
</dbReference>
<protein>
    <recommendedName>
        <fullName evidence="10">GATA-type domain-containing protein</fullName>
    </recommendedName>
</protein>
<sequence length="410" mass="45022">MSISMMEDETASKEPKQEAMDVEDSKDNNDTKVEQKCCSGCRQLQSDVAKSISVVMERIDQLQYRLDEFLNQNELKKNIGSSSGSSGSSGKVTPAPTEPLSPSVEQILPQQTTASSAARKRKPKERTPPTAASPLPDFSNFVNGFIFDPISMANQNGMMQLVQSLVQQQQQQEGQNVQRNQSSSPPEPKSIKMEEPISEDCKPVTEQHIENVPTESPEMIAHTQHLLDALTAQFTSSSGNTTTSNPTVSSTPVATASSSSVASCAVQQVIEAVATPSRSQDSSMFDESNTDPNAVRCSNCQTDKTTAWRRDADGKLVCNPCGLYYRLHKVRRPIEMRKNHIQQRYRRKNKDKDVVASLADPSLFNQLLNQMPSMATGTITGGTPTNALSFLEQITQFTQSQELMNSSATF</sequence>
<dbReference type="PRINTS" id="PR00619">
    <property type="entry name" value="GATAZNFINGER"/>
</dbReference>
<feature type="compositionally biased region" description="Basic and acidic residues" evidence="9">
    <location>
        <begin position="189"/>
        <end position="201"/>
    </location>
</feature>
<dbReference type="Proteomes" id="UP000008068">
    <property type="component" value="Unassembled WGS sequence"/>
</dbReference>
<dbReference type="GO" id="GO:0000122">
    <property type="term" value="P:negative regulation of transcription by RNA polymerase II"/>
    <property type="evidence" value="ECO:0007669"/>
    <property type="project" value="TreeGrafter"/>
</dbReference>
<keyword evidence="5" id="KW-0805">Transcription regulation</keyword>
<dbReference type="STRING" id="135651.G0NYC4"/>
<dbReference type="Gene3D" id="3.30.50.10">
    <property type="entry name" value="Erythroid Transcription Factor GATA-1, subunit A"/>
    <property type="match status" value="1"/>
</dbReference>
<reference evidence="12" key="1">
    <citation type="submission" date="2011-07" db="EMBL/GenBank/DDBJ databases">
        <authorList>
            <consortium name="Caenorhabditis brenneri Sequencing and Analysis Consortium"/>
            <person name="Wilson R.K."/>
        </authorList>
    </citation>
    <scope>NUCLEOTIDE SEQUENCE [LARGE SCALE GENOMIC DNA]</scope>
    <source>
        <strain evidence="12">PB2801</strain>
    </source>
</reference>
<keyword evidence="3 8" id="KW-0863">Zinc-finger</keyword>
<evidence type="ECO:0000313" key="11">
    <source>
        <dbReference type="EMBL" id="EGT40042.1"/>
    </source>
</evidence>
<dbReference type="PANTHER" id="PTHR10071">
    <property type="entry name" value="TRANSCRIPTION FACTOR GATA FAMILY MEMBER"/>
    <property type="match status" value="1"/>
</dbReference>
<dbReference type="GO" id="GO:0005634">
    <property type="term" value="C:nucleus"/>
    <property type="evidence" value="ECO:0007669"/>
    <property type="project" value="UniProtKB-SubCell"/>
</dbReference>